<proteinExistence type="predicted"/>
<evidence type="ECO:0000313" key="1">
    <source>
        <dbReference type="EMBL" id="DAD77924.1"/>
    </source>
</evidence>
<name>A0A8S5M6T5_9CAUD</name>
<reference evidence="1" key="1">
    <citation type="journal article" date="2021" name="Proc. Natl. Acad. Sci. U.S.A.">
        <title>A Catalog of Tens of Thousands of Viruses from Human Metagenomes Reveals Hidden Associations with Chronic Diseases.</title>
        <authorList>
            <person name="Tisza M.J."/>
            <person name="Buck C.B."/>
        </authorList>
    </citation>
    <scope>NUCLEOTIDE SEQUENCE</scope>
    <source>
        <strain evidence="1">CtHDv29</strain>
    </source>
</reference>
<organism evidence="1">
    <name type="scientific">Siphoviridae sp. ctHDv29</name>
    <dbReference type="NCBI Taxonomy" id="2826228"/>
    <lineage>
        <taxon>Viruses</taxon>
        <taxon>Duplodnaviria</taxon>
        <taxon>Heunggongvirae</taxon>
        <taxon>Uroviricota</taxon>
        <taxon>Caudoviricetes</taxon>
    </lineage>
</organism>
<accession>A0A8S5M6T5</accession>
<protein>
    <submittedName>
        <fullName evidence="1">Minor capsid protein from bacteriophage</fullName>
    </submittedName>
</protein>
<sequence length="151" mass="16997">MNSDKKKLVSIAEEDDISRKMMVWANSFTGEDIPAAMINYEFLPADSAGMKLSVIPGTYITRGPYILGGYEAAYRFAMVARIIPGNSNDKRLRVDAMLNRFGEWATKNHPSLGDGIRVRKMEISARATMLTPYEDGSEDHHILMKMTYEVI</sequence>
<dbReference type="EMBL" id="BK014836">
    <property type="protein sequence ID" value="DAD77924.1"/>
    <property type="molecule type" value="Genomic_DNA"/>
</dbReference>